<gene>
    <name evidence="1" type="ORF">O4H49_15155</name>
</gene>
<organism evidence="1 2">
    <name type="scientific">Kiloniella laminariae</name>
    <dbReference type="NCBI Taxonomy" id="454162"/>
    <lineage>
        <taxon>Bacteria</taxon>
        <taxon>Pseudomonadati</taxon>
        <taxon>Pseudomonadota</taxon>
        <taxon>Alphaproteobacteria</taxon>
        <taxon>Rhodospirillales</taxon>
        <taxon>Kiloniellaceae</taxon>
        <taxon>Kiloniella</taxon>
    </lineage>
</organism>
<dbReference type="EMBL" id="JAPWGY010000005">
    <property type="protein sequence ID" value="MCZ4282125.1"/>
    <property type="molecule type" value="Genomic_DNA"/>
</dbReference>
<dbReference type="RefSeq" id="WP_269424271.1">
    <property type="nucleotide sequence ID" value="NZ_JAPWGY010000005.1"/>
</dbReference>
<evidence type="ECO:0000313" key="2">
    <source>
        <dbReference type="Proteomes" id="UP001069802"/>
    </source>
</evidence>
<proteinExistence type="predicted"/>
<protein>
    <submittedName>
        <fullName evidence="1">Uncharacterized protein</fullName>
    </submittedName>
</protein>
<name>A0ABT4LLX3_9PROT</name>
<accession>A0ABT4LLX3</accession>
<comment type="caution">
    <text evidence="1">The sequence shown here is derived from an EMBL/GenBank/DDBJ whole genome shotgun (WGS) entry which is preliminary data.</text>
</comment>
<sequence length="68" mass="7645">MGITVKLDKVDSGRIIINVSLEELIIINNALNETFEGLDDFDYHPRMGATQAEVMNLLKEVKSIIEII</sequence>
<dbReference type="Proteomes" id="UP001069802">
    <property type="component" value="Unassembled WGS sequence"/>
</dbReference>
<reference evidence="1" key="1">
    <citation type="submission" date="2022-12" db="EMBL/GenBank/DDBJ databases">
        <title>Bacterial isolates from different developmental stages of Nematostella vectensis.</title>
        <authorList>
            <person name="Fraune S."/>
        </authorList>
    </citation>
    <scope>NUCLEOTIDE SEQUENCE</scope>
    <source>
        <strain evidence="1">G21630-S1</strain>
    </source>
</reference>
<keyword evidence="2" id="KW-1185">Reference proteome</keyword>
<evidence type="ECO:0000313" key="1">
    <source>
        <dbReference type="EMBL" id="MCZ4282125.1"/>
    </source>
</evidence>